<sequence length="167" mass="18925">MKEQLAYVSLNYEWELQTAKTNTSILKNYEMPDGQVITIGAERFRYPEALFQPSLIGLKFAGIHETIYNSIMNADKDIRKHLYGNIVLNGGSTMFPGIANRINKEITALAPSSMRIKVVAPPERKYSAWIEGSILASLSTFQQVVLLKPHVESRPTIEWVNSDYVYL</sequence>
<evidence type="ECO:0000256" key="4">
    <source>
        <dbReference type="ARBA" id="ARBA00022741"/>
    </source>
</evidence>
<reference evidence="8 9" key="1">
    <citation type="journal article" date="2018" name="Mol. Plant">
        <title>The genome of Artemisia annua provides insight into the evolution of Asteraceae family and artemisinin biosynthesis.</title>
        <authorList>
            <person name="Shen Q."/>
            <person name="Zhang L."/>
            <person name="Liao Z."/>
            <person name="Wang S."/>
            <person name="Yan T."/>
            <person name="Shi P."/>
            <person name="Liu M."/>
            <person name="Fu X."/>
            <person name="Pan Q."/>
            <person name="Wang Y."/>
            <person name="Lv Z."/>
            <person name="Lu X."/>
            <person name="Zhang F."/>
            <person name="Jiang W."/>
            <person name="Ma Y."/>
            <person name="Chen M."/>
            <person name="Hao X."/>
            <person name="Li L."/>
            <person name="Tang Y."/>
            <person name="Lv G."/>
            <person name="Zhou Y."/>
            <person name="Sun X."/>
            <person name="Brodelius P.E."/>
            <person name="Rose J.K.C."/>
            <person name="Tang K."/>
        </authorList>
    </citation>
    <scope>NUCLEOTIDE SEQUENCE [LARGE SCALE GENOMIC DNA]</scope>
    <source>
        <strain evidence="9">cv. Huhao1</strain>
        <tissue evidence="8">Leaf</tissue>
    </source>
</reference>
<evidence type="ECO:0000313" key="8">
    <source>
        <dbReference type="EMBL" id="PWA42792.1"/>
    </source>
</evidence>
<dbReference type="OrthoDB" id="906948at2759"/>
<keyword evidence="3" id="KW-0963">Cytoplasm</keyword>
<evidence type="ECO:0000313" key="9">
    <source>
        <dbReference type="Proteomes" id="UP000245207"/>
    </source>
</evidence>
<dbReference type="Gene3D" id="3.30.420.40">
    <property type="match status" value="1"/>
</dbReference>
<dbReference type="GO" id="GO:0005856">
    <property type="term" value="C:cytoskeleton"/>
    <property type="evidence" value="ECO:0007669"/>
    <property type="project" value="UniProtKB-SubCell"/>
</dbReference>
<dbReference type="Gene3D" id="3.90.640.10">
    <property type="entry name" value="Actin, Chain A, domain 4"/>
    <property type="match status" value="1"/>
</dbReference>
<keyword evidence="9" id="KW-1185">Reference proteome</keyword>
<comment type="subcellular location">
    <subcellularLocation>
        <location evidence="1">Cytoplasm</location>
        <location evidence="1">Cytoskeleton</location>
    </subcellularLocation>
</comment>
<evidence type="ECO:0000256" key="2">
    <source>
        <dbReference type="ARBA" id="ARBA00006752"/>
    </source>
</evidence>
<evidence type="ECO:0000256" key="6">
    <source>
        <dbReference type="ARBA" id="ARBA00023212"/>
    </source>
</evidence>
<evidence type="ECO:0000256" key="7">
    <source>
        <dbReference type="RuleBase" id="RU000487"/>
    </source>
</evidence>
<dbReference type="SMART" id="SM00268">
    <property type="entry name" value="ACTIN"/>
    <property type="match status" value="1"/>
</dbReference>
<dbReference type="Proteomes" id="UP000245207">
    <property type="component" value="Unassembled WGS sequence"/>
</dbReference>
<evidence type="ECO:0000256" key="3">
    <source>
        <dbReference type="ARBA" id="ARBA00022490"/>
    </source>
</evidence>
<organism evidence="8 9">
    <name type="scientific">Artemisia annua</name>
    <name type="common">Sweet wormwood</name>
    <dbReference type="NCBI Taxonomy" id="35608"/>
    <lineage>
        <taxon>Eukaryota</taxon>
        <taxon>Viridiplantae</taxon>
        <taxon>Streptophyta</taxon>
        <taxon>Embryophyta</taxon>
        <taxon>Tracheophyta</taxon>
        <taxon>Spermatophyta</taxon>
        <taxon>Magnoliopsida</taxon>
        <taxon>eudicotyledons</taxon>
        <taxon>Gunneridae</taxon>
        <taxon>Pentapetalae</taxon>
        <taxon>asterids</taxon>
        <taxon>campanulids</taxon>
        <taxon>Asterales</taxon>
        <taxon>Asteraceae</taxon>
        <taxon>Asteroideae</taxon>
        <taxon>Anthemideae</taxon>
        <taxon>Artemisiinae</taxon>
        <taxon>Artemisia</taxon>
    </lineage>
</organism>
<dbReference type="GO" id="GO:0005524">
    <property type="term" value="F:ATP binding"/>
    <property type="evidence" value="ECO:0007669"/>
    <property type="project" value="UniProtKB-KW"/>
</dbReference>
<dbReference type="SUPFAM" id="SSF53067">
    <property type="entry name" value="Actin-like ATPase domain"/>
    <property type="match status" value="1"/>
</dbReference>
<protein>
    <submittedName>
        <fullName evidence="8">Actin</fullName>
    </submittedName>
</protein>
<comment type="caution">
    <text evidence="8">The sequence shown here is derived from an EMBL/GenBank/DDBJ whole genome shotgun (WGS) entry which is preliminary data.</text>
</comment>
<comment type="similarity">
    <text evidence="2 7">Belongs to the actin family.</text>
</comment>
<dbReference type="Pfam" id="PF00022">
    <property type="entry name" value="Actin"/>
    <property type="match status" value="1"/>
</dbReference>
<evidence type="ECO:0000256" key="1">
    <source>
        <dbReference type="ARBA" id="ARBA00004245"/>
    </source>
</evidence>
<gene>
    <name evidence="8" type="ORF">CTI12_AA543150</name>
</gene>
<keyword evidence="5" id="KW-0067">ATP-binding</keyword>
<dbReference type="EMBL" id="PKPP01012190">
    <property type="protein sequence ID" value="PWA42792.1"/>
    <property type="molecule type" value="Genomic_DNA"/>
</dbReference>
<dbReference type="STRING" id="35608.A0A2U1L1A0"/>
<dbReference type="FunFam" id="3.30.420.40:FF:000404">
    <property type="entry name" value="Major actin"/>
    <property type="match status" value="1"/>
</dbReference>
<accession>A0A2U1L1A0</accession>
<evidence type="ECO:0000256" key="5">
    <source>
        <dbReference type="ARBA" id="ARBA00022840"/>
    </source>
</evidence>
<dbReference type="PANTHER" id="PTHR11937">
    <property type="entry name" value="ACTIN"/>
    <property type="match status" value="1"/>
</dbReference>
<proteinExistence type="inferred from homology"/>
<keyword evidence="6" id="KW-0206">Cytoskeleton</keyword>
<dbReference type="InterPro" id="IPR043129">
    <property type="entry name" value="ATPase_NBD"/>
</dbReference>
<keyword evidence="4" id="KW-0547">Nucleotide-binding</keyword>
<dbReference type="InterPro" id="IPR004000">
    <property type="entry name" value="Actin"/>
</dbReference>
<dbReference type="AlphaFoldDB" id="A0A2U1L1A0"/>
<name>A0A2U1L1A0_ARTAN</name>